<organism evidence="1 2">
    <name type="scientific">Zea mays</name>
    <name type="common">Maize</name>
    <dbReference type="NCBI Taxonomy" id="4577"/>
    <lineage>
        <taxon>Eukaryota</taxon>
        <taxon>Viridiplantae</taxon>
        <taxon>Streptophyta</taxon>
        <taxon>Embryophyta</taxon>
        <taxon>Tracheophyta</taxon>
        <taxon>Spermatophyta</taxon>
        <taxon>Magnoliopsida</taxon>
        <taxon>Liliopsida</taxon>
        <taxon>Poales</taxon>
        <taxon>Poaceae</taxon>
        <taxon>PACMAD clade</taxon>
        <taxon>Panicoideae</taxon>
        <taxon>Andropogonodae</taxon>
        <taxon>Andropogoneae</taxon>
        <taxon>Tripsacinae</taxon>
        <taxon>Zea</taxon>
    </lineage>
</organism>
<reference evidence="1" key="3">
    <citation type="submission" date="2021-05" db="UniProtKB">
        <authorList>
            <consortium name="EnsemblPlants"/>
        </authorList>
    </citation>
    <scope>IDENTIFICATION</scope>
    <source>
        <strain evidence="1">cv. B73</strain>
    </source>
</reference>
<dbReference type="Proteomes" id="UP000007305">
    <property type="component" value="Chromosome 1"/>
</dbReference>
<accession>A0A804LCB6</accession>
<sequence length="97" mass="11235">MYHLQAFKSYVMVLKSQDYRLVFAVDASADSFRMVNHVESSREPDTRFILVQVFALVQCSAHCSITLRRVLQLVCLCAYEERGILFYTSRDGPYKCV</sequence>
<name>A0A804LCB6_MAIZE</name>
<reference evidence="2" key="1">
    <citation type="submission" date="2015-12" db="EMBL/GenBank/DDBJ databases">
        <title>Update maize B73 reference genome by single molecule sequencing technologies.</title>
        <authorList>
            <consortium name="Maize Genome Sequencing Project"/>
            <person name="Ware D."/>
        </authorList>
    </citation>
    <scope>NUCLEOTIDE SEQUENCE [LARGE SCALE GENOMIC DNA]</scope>
    <source>
        <strain evidence="2">cv. B73</strain>
    </source>
</reference>
<protein>
    <submittedName>
        <fullName evidence="1">Uncharacterized protein</fullName>
    </submittedName>
</protein>
<dbReference type="AlphaFoldDB" id="A0A804LCB6"/>
<keyword evidence="2" id="KW-1185">Reference proteome</keyword>
<evidence type="ECO:0000313" key="1">
    <source>
        <dbReference type="EnsemblPlants" id="Zm00001eb001090_P001"/>
    </source>
</evidence>
<dbReference type="EnsemblPlants" id="Zm00001eb001090_T001">
    <property type="protein sequence ID" value="Zm00001eb001090_P001"/>
    <property type="gene ID" value="Zm00001eb001090"/>
</dbReference>
<proteinExistence type="predicted"/>
<reference evidence="1" key="2">
    <citation type="submission" date="2019-07" db="EMBL/GenBank/DDBJ databases">
        <authorList>
            <person name="Seetharam A."/>
            <person name="Woodhouse M."/>
            <person name="Cannon E."/>
        </authorList>
    </citation>
    <scope>NUCLEOTIDE SEQUENCE [LARGE SCALE GENOMIC DNA]</scope>
    <source>
        <strain evidence="1">cv. B73</strain>
    </source>
</reference>
<dbReference type="Gramene" id="Zm00001eb001090_T001">
    <property type="protein sequence ID" value="Zm00001eb001090_P001"/>
    <property type="gene ID" value="Zm00001eb001090"/>
</dbReference>
<dbReference type="InParanoid" id="A0A804LCB6"/>
<evidence type="ECO:0000313" key="2">
    <source>
        <dbReference type="Proteomes" id="UP000007305"/>
    </source>
</evidence>